<keyword evidence="2" id="KW-1185">Reference proteome</keyword>
<dbReference type="WBParaSite" id="PgR023_g120_t01">
    <property type="protein sequence ID" value="PgR023_g120_t01"/>
    <property type="gene ID" value="PgR023_g120"/>
</dbReference>
<evidence type="ECO:0000313" key="3">
    <source>
        <dbReference type="WBParaSite" id="PgR023_g120_t01"/>
    </source>
</evidence>
<keyword evidence="1" id="KW-0732">Signal</keyword>
<evidence type="ECO:0000313" key="2">
    <source>
        <dbReference type="Proteomes" id="UP000887569"/>
    </source>
</evidence>
<feature type="chain" id="PRO_5037687180" evidence="1">
    <location>
        <begin position="21"/>
        <end position="119"/>
    </location>
</feature>
<dbReference type="Proteomes" id="UP000887569">
    <property type="component" value="Unplaced"/>
</dbReference>
<dbReference type="AlphaFoldDB" id="A0A915B3F3"/>
<name>A0A915B3F3_PARUN</name>
<organism evidence="2 3">
    <name type="scientific">Parascaris univalens</name>
    <name type="common">Nematode worm</name>
    <dbReference type="NCBI Taxonomy" id="6257"/>
    <lineage>
        <taxon>Eukaryota</taxon>
        <taxon>Metazoa</taxon>
        <taxon>Ecdysozoa</taxon>
        <taxon>Nematoda</taxon>
        <taxon>Chromadorea</taxon>
        <taxon>Rhabditida</taxon>
        <taxon>Spirurina</taxon>
        <taxon>Ascaridomorpha</taxon>
        <taxon>Ascaridoidea</taxon>
        <taxon>Ascarididae</taxon>
        <taxon>Parascaris</taxon>
    </lineage>
</organism>
<reference evidence="3" key="1">
    <citation type="submission" date="2022-11" db="UniProtKB">
        <authorList>
            <consortium name="WormBaseParasite"/>
        </authorList>
    </citation>
    <scope>IDENTIFICATION</scope>
</reference>
<proteinExistence type="predicted"/>
<protein>
    <submittedName>
        <fullName evidence="3">Secreted protein</fullName>
    </submittedName>
</protein>
<evidence type="ECO:0000256" key="1">
    <source>
        <dbReference type="SAM" id="SignalP"/>
    </source>
</evidence>
<feature type="signal peptide" evidence="1">
    <location>
        <begin position="1"/>
        <end position="20"/>
    </location>
</feature>
<accession>A0A915B3F3</accession>
<sequence>MYRLFTFAHVAWFCLTALRGNYFECNFISALFNFFGIFTKHIRVYETHANVRFQLIYFSLQTGMAPPYCLRFAAVHSAQTIYVVSIRIASAASSNFLTIYVRSSDCPMLRFRRRSHHLP</sequence>